<dbReference type="GO" id="GO:0006270">
    <property type="term" value="P:DNA replication initiation"/>
    <property type="evidence" value="ECO:0007669"/>
    <property type="project" value="TreeGrafter"/>
</dbReference>
<feature type="domain" description="Nucleolar complex-associated protein 3 N-terminal" evidence="2">
    <location>
        <begin position="202"/>
        <end position="298"/>
    </location>
</feature>
<dbReference type="EnsemblMetazoa" id="CJA02181.1">
    <property type="protein sequence ID" value="CJA02181.1"/>
    <property type="gene ID" value="WBGene00121385"/>
</dbReference>
<organism evidence="3 4">
    <name type="scientific">Caenorhabditis japonica</name>
    <dbReference type="NCBI Taxonomy" id="281687"/>
    <lineage>
        <taxon>Eukaryota</taxon>
        <taxon>Metazoa</taxon>
        <taxon>Ecdysozoa</taxon>
        <taxon>Nematoda</taxon>
        <taxon>Chromadorea</taxon>
        <taxon>Rhabditida</taxon>
        <taxon>Rhabditina</taxon>
        <taxon>Rhabditomorpha</taxon>
        <taxon>Rhabditoidea</taxon>
        <taxon>Rhabditidae</taxon>
        <taxon>Peloderinae</taxon>
        <taxon>Caenorhabditis</taxon>
    </lineage>
</organism>
<dbReference type="AlphaFoldDB" id="A0A8R1DGJ5"/>
<dbReference type="InterPro" id="IPR011501">
    <property type="entry name" value="Noc3_N"/>
</dbReference>
<evidence type="ECO:0000313" key="4">
    <source>
        <dbReference type="Proteomes" id="UP000005237"/>
    </source>
</evidence>
<dbReference type="GO" id="GO:0003682">
    <property type="term" value="F:chromatin binding"/>
    <property type="evidence" value="ECO:0007669"/>
    <property type="project" value="TreeGrafter"/>
</dbReference>
<accession>A0A8R1DGJ5</accession>
<dbReference type="GO" id="GO:0005730">
    <property type="term" value="C:nucleolus"/>
    <property type="evidence" value="ECO:0007669"/>
    <property type="project" value="TreeGrafter"/>
</dbReference>
<feature type="compositionally biased region" description="Acidic residues" evidence="1">
    <location>
        <begin position="112"/>
        <end position="121"/>
    </location>
</feature>
<reference evidence="3" key="2">
    <citation type="submission" date="2022-06" db="UniProtKB">
        <authorList>
            <consortium name="EnsemblMetazoa"/>
        </authorList>
    </citation>
    <scope>IDENTIFICATION</scope>
    <source>
        <strain evidence="3">DF5081</strain>
    </source>
</reference>
<evidence type="ECO:0000259" key="2">
    <source>
        <dbReference type="Pfam" id="PF07540"/>
    </source>
</evidence>
<feature type="compositionally biased region" description="Basic and acidic residues" evidence="1">
    <location>
        <begin position="144"/>
        <end position="160"/>
    </location>
</feature>
<protein>
    <submittedName>
        <fullName evidence="3">NOC3p domain-containing protein</fullName>
    </submittedName>
</protein>
<sequence length="318" mass="36846">MGYASASREEKLKMLKTNKTRKTTKHLNRLAGRKKLSKEIRDGMADIKNRKSSAARQRALDIEDDFVADRETHYNEEEEDLPLDMMDADIDWEKSAFATSKRRLNRKRNGNEDESESESEDVESKKRKFAGQLEEGQKELLPIKLKDGTLLRPTRQKEGKEEEESEDDGVEDEEEDQPHREDFSHLSASELLAKRRELLQQFKDTIASHANMLLANPQANVVRLRDLYNLCNGEKIHGLVREPVQKLAMASTLQVLLDVIPGYAIREQSAEEKAQKQKKETRNLVNFEESLLRYHLKYLQLCEKLSNSESFSFLLFSY</sequence>
<dbReference type="OMA" id="THYNEEE"/>
<dbReference type="InterPro" id="IPR016903">
    <property type="entry name" value="Nucleolar_cplx-assoc_3"/>
</dbReference>
<dbReference type="PANTHER" id="PTHR14428">
    <property type="entry name" value="NUCLEOLAR COMPLEX PROTEIN 3"/>
    <property type="match status" value="1"/>
</dbReference>
<dbReference type="PANTHER" id="PTHR14428:SF5">
    <property type="entry name" value="NUCLEOLAR COMPLEX PROTEIN 3 HOMOLOG"/>
    <property type="match status" value="1"/>
</dbReference>
<dbReference type="Pfam" id="PF07540">
    <property type="entry name" value="NOC3p"/>
    <property type="match status" value="1"/>
</dbReference>
<feature type="region of interest" description="Disordered" evidence="1">
    <location>
        <begin position="42"/>
        <end position="185"/>
    </location>
</feature>
<dbReference type="Proteomes" id="UP000005237">
    <property type="component" value="Unassembled WGS sequence"/>
</dbReference>
<evidence type="ECO:0000313" key="3">
    <source>
        <dbReference type="EnsemblMetazoa" id="CJA02181.1"/>
    </source>
</evidence>
<proteinExistence type="predicted"/>
<feature type="compositionally biased region" description="Acidic residues" evidence="1">
    <location>
        <begin position="76"/>
        <end position="90"/>
    </location>
</feature>
<name>A0A8R1DGJ5_CAEJA</name>
<reference evidence="4" key="1">
    <citation type="submission" date="2010-08" db="EMBL/GenBank/DDBJ databases">
        <authorList>
            <consortium name="Caenorhabditis japonica Sequencing Consortium"/>
            <person name="Wilson R.K."/>
        </authorList>
    </citation>
    <scope>NUCLEOTIDE SEQUENCE [LARGE SCALE GENOMIC DNA]</scope>
    <source>
        <strain evidence="4">DF5081</strain>
    </source>
</reference>
<evidence type="ECO:0000256" key="1">
    <source>
        <dbReference type="SAM" id="MobiDB-lite"/>
    </source>
</evidence>
<feature type="compositionally biased region" description="Acidic residues" evidence="1">
    <location>
        <begin position="161"/>
        <end position="176"/>
    </location>
</feature>
<keyword evidence="4" id="KW-1185">Reference proteome</keyword>